<dbReference type="FunFam" id="1.20.1110.10:FF:000023">
    <property type="entry name" value="Cation-transporting ATPase"/>
    <property type="match status" value="1"/>
</dbReference>
<feature type="compositionally biased region" description="Basic and acidic residues" evidence="15">
    <location>
        <begin position="1482"/>
        <end position="1496"/>
    </location>
</feature>
<evidence type="ECO:0000259" key="17">
    <source>
        <dbReference type="Pfam" id="PF12409"/>
    </source>
</evidence>
<dbReference type="Gene3D" id="3.40.50.1000">
    <property type="entry name" value="HAD superfamily/HAD-like"/>
    <property type="match status" value="2"/>
</dbReference>
<evidence type="ECO:0000256" key="4">
    <source>
        <dbReference type="ARBA" id="ARBA00022692"/>
    </source>
</evidence>
<dbReference type="InterPro" id="IPR001757">
    <property type="entry name" value="P_typ_ATPase"/>
</dbReference>
<keyword evidence="12 14" id="KW-0472">Membrane</keyword>
<dbReference type="InterPro" id="IPR008250">
    <property type="entry name" value="ATPase_P-typ_transduc_dom_A_sf"/>
</dbReference>
<feature type="transmembrane region" description="Helical" evidence="14">
    <location>
        <begin position="1295"/>
        <end position="1319"/>
    </location>
</feature>
<dbReference type="Proteomes" id="UP000050790">
    <property type="component" value="Unassembled WGS sequence"/>
</dbReference>
<proteinExistence type="inferred from homology"/>
<dbReference type="SUPFAM" id="SSF81660">
    <property type="entry name" value="Metal cation-transporting ATPase, ATP-binding domain N"/>
    <property type="match status" value="1"/>
</dbReference>
<sequence length="1541" mass="174729">MLMTVEKKVENWVQGGKRQKIDELDDILVVGVHLLQCSYVKDITGYSFSHLRTTFVYTGFVLTCGLLRLVFHWFPHWMLMCMYNKCALMEAEKILVQDIYGVYYMHDVIVDVIEGVNYTRRSYVRKPVSFMKSRMMSTENDGRMMCYFIHKCLKYVWNGETHRFELIRGWHETTYEEILDSKPLNNETVLMNRALYGMNEISINLTSIVRLLLDECLNPFYCFQIFSCILWYSEEYWTYATCIVVISIMSLSWQVYELRRNEKTLKETMCISSSVIVYREEDGVKEFKEVDSISLVPGDIIEIPQNGCLVQCDAILLAGNCIVNESTLTGESVPVTKIPLPDSPSKGTLFDIKVHGRHILFAGTTVIQTRNYADERVLAVVARTGFYTVKGELVRSILFPKPLKFKFTQDSFRFIFALSILAVVGLGVSIYLMIRVNVGVGDIIRRALDLVTVVIPPALPVVMTVGVVLAQRRLLSHGIFCVNPTVINVCGVINVACFDKTGTLTEDGLDMWGIIPYKDGLFGDPELEPSELGNGPLMECLATCHSLTLIEGVLCGDPLDLKMFQSTKWELIEEAADHCKFEMAVPAIVRPSSKTSLTEKTSEKFNGDDIPYEVGILRQFPFSSSLQRMSVITRALNQNHFNIYTKGAPETIELLCRCDTIPRDFHSTLLEYTREGYRVLALAWKPLKATYTKVLRVSRERVEQDLQFLGLLIMENRLKPETTQVIETLRYANIRPVMVTGDNMLTALSVARDCEMIDELDRIILVSAKPPPFPRHVQSSSPNDSVTCSTKVDLPSGQQHNHTSLNHVNLPFVSLTQSQGTRSNNRPRTHSSFNAANSLFEENVFNQQYDSLVEFHYAEDLHKPVTEVTATTETRTTRKSHRSQPVNNTSTETDADSHTFSVRSGRKSRKLMHRLCEDVPCVSRGCEQHSSPSSSPLTDITAVPNVSVNGHPRASSSDHQQHHHYEGRKSGCYSKDDLHSVSNRRLNPTHSVSIRMLDRPDFHLAMSGKTWAIIREYYPWLIPKLVVKGTVFARFRPEQKAQLIESLQSVGYFVSMCGDGANDCGALKVAHAGIALSEAEASVASPFTSKQQNISCVPTLIREGRCALTTSFGAFKFMVGYSMIQFFSVILLYYIGSNISDLQFLFIDLFLITTLGLTFGYTPAYPRLSVEPPGMRLVSTVTLLSLGLQLLTCGLVQFSVFVFTRLQPWYLPLFTYHEDYELKNYESTAIFSVSVYQYIILAIVFSKSAPYRRSIFSNHLFVVNLIACFAGSLYLTSHPARVVRKLFELCRFPSVYFVIILHGIVLGNLLFGYILESIVDGVSFRKRIRHIQHALFPRHVSRKDYEHIRDEIDRLAGVWPPIIRSASVQALPRELFNESDVVGQIVQTSRKRYNSRLSTDSESDEDCIPVTSEEKAVLCNSLRDNNIIHQQVQLHYNAQSPFQPSCVFDNMPKSAIEKSFNKKRTRSTSTHNRHSFNTTRSLESKGIKRNTSKENSPRQQTPVVRTPTRRPERIRSQSGPKPLSPNPVNLQSDPFQSATYH</sequence>
<feature type="compositionally biased region" description="Basic residues" evidence="15">
    <location>
        <begin position="1461"/>
        <end position="1474"/>
    </location>
</feature>
<evidence type="ECO:0000256" key="12">
    <source>
        <dbReference type="ARBA" id="ARBA00023136"/>
    </source>
</evidence>
<name>A0AA84ZZ51_9TREM</name>
<keyword evidence="8 14" id="KW-0067">ATP-binding</keyword>
<feature type="compositionally biased region" description="Low complexity" evidence="15">
    <location>
        <begin position="1497"/>
        <end position="1506"/>
    </location>
</feature>
<feature type="domain" description="P5B-type ATPase N-terminal" evidence="17">
    <location>
        <begin position="42"/>
        <end position="158"/>
    </location>
</feature>
<dbReference type="FunFam" id="3.40.50.1000:FF:000068">
    <property type="entry name" value="Cation-transporting ATPase"/>
    <property type="match status" value="1"/>
</dbReference>
<dbReference type="InterPro" id="IPR047819">
    <property type="entry name" value="P5A-ATPase_N"/>
</dbReference>
<evidence type="ECO:0000313" key="19">
    <source>
        <dbReference type="WBParaSite" id="SMRG1_54230.5"/>
    </source>
</evidence>
<protein>
    <recommendedName>
        <fullName evidence="14">Cation-transporting ATPase</fullName>
        <ecNumber evidence="14">7.2.2.-</ecNumber>
    </recommendedName>
</protein>
<dbReference type="InterPro" id="IPR023299">
    <property type="entry name" value="ATPase_P-typ_cyto_dom_N"/>
</dbReference>
<dbReference type="GO" id="GO:0016887">
    <property type="term" value="F:ATP hydrolysis activity"/>
    <property type="evidence" value="ECO:0007669"/>
    <property type="project" value="InterPro"/>
</dbReference>
<dbReference type="EC" id="7.2.2.-" evidence="14"/>
<accession>A0AA84ZZ51</accession>
<dbReference type="GO" id="GO:0046872">
    <property type="term" value="F:metal ion binding"/>
    <property type="evidence" value="ECO:0007669"/>
    <property type="project" value="UniProtKB-UniRule"/>
</dbReference>
<evidence type="ECO:0000256" key="13">
    <source>
        <dbReference type="ARBA" id="ARBA00049360"/>
    </source>
</evidence>
<evidence type="ECO:0000256" key="3">
    <source>
        <dbReference type="ARBA" id="ARBA00022553"/>
    </source>
</evidence>
<comment type="similarity">
    <text evidence="2 14">Belongs to the cation transport ATPase (P-type) (TC 3.A.3) family. Type V subfamily.</text>
</comment>
<keyword evidence="5 14" id="KW-0479">Metal-binding</keyword>
<keyword evidence="7" id="KW-0967">Endosome</keyword>
<evidence type="ECO:0000256" key="7">
    <source>
        <dbReference type="ARBA" id="ARBA00022753"/>
    </source>
</evidence>
<dbReference type="InterPro" id="IPR059000">
    <property type="entry name" value="ATPase_P-type_domA"/>
</dbReference>
<comment type="catalytic activity">
    <reaction evidence="13 14">
        <text>ATP + H2O = ADP + phosphate + H(+)</text>
        <dbReference type="Rhea" id="RHEA:13065"/>
        <dbReference type="ChEBI" id="CHEBI:15377"/>
        <dbReference type="ChEBI" id="CHEBI:15378"/>
        <dbReference type="ChEBI" id="CHEBI:30616"/>
        <dbReference type="ChEBI" id="CHEBI:43474"/>
        <dbReference type="ChEBI" id="CHEBI:456216"/>
    </reaction>
</comment>
<dbReference type="FunFam" id="3.40.1110.10:FF:000026">
    <property type="entry name" value="Cation-transporting ATPase"/>
    <property type="match status" value="1"/>
</dbReference>
<feature type="region of interest" description="Disordered" evidence="15">
    <location>
        <begin position="947"/>
        <end position="984"/>
    </location>
</feature>
<dbReference type="GO" id="GO:0006874">
    <property type="term" value="P:intracellular calcium ion homeostasis"/>
    <property type="evidence" value="ECO:0007669"/>
    <property type="project" value="TreeGrafter"/>
</dbReference>
<feature type="compositionally biased region" description="Basic and acidic residues" evidence="15">
    <location>
        <begin position="959"/>
        <end position="979"/>
    </location>
</feature>
<dbReference type="Pfam" id="PF13246">
    <property type="entry name" value="Cation_ATPase"/>
    <property type="match status" value="1"/>
</dbReference>
<dbReference type="WBParaSite" id="SMRG1_54230.5">
    <property type="protein sequence ID" value="SMRG1_54230.5"/>
    <property type="gene ID" value="SMRG1_54230"/>
</dbReference>
<dbReference type="GO" id="GO:0015203">
    <property type="term" value="F:polyamine transmembrane transporter activity"/>
    <property type="evidence" value="ECO:0007669"/>
    <property type="project" value="TreeGrafter"/>
</dbReference>
<evidence type="ECO:0000256" key="10">
    <source>
        <dbReference type="ARBA" id="ARBA00022967"/>
    </source>
</evidence>
<dbReference type="PROSITE" id="PS00154">
    <property type="entry name" value="ATPASE_E1_E2"/>
    <property type="match status" value="1"/>
</dbReference>
<evidence type="ECO:0000313" key="18">
    <source>
        <dbReference type="Proteomes" id="UP000050790"/>
    </source>
</evidence>
<feature type="transmembrane region" description="Helical" evidence="14">
    <location>
        <begin position="1142"/>
        <end position="1165"/>
    </location>
</feature>
<dbReference type="NCBIfam" id="TIGR01494">
    <property type="entry name" value="ATPase_P-type"/>
    <property type="match status" value="1"/>
</dbReference>
<dbReference type="NCBIfam" id="TIGR01657">
    <property type="entry name" value="P-ATPase-V"/>
    <property type="match status" value="1"/>
</dbReference>
<feature type="compositionally biased region" description="Polar residues" evidence="15">
    <location>
        <begin position="947"/>
        <end position="958"/>
    </location>
</feature>
<keyword evidence="10 14" id="KW-1278">Translocase</keyword>
<keyword evidence="3" id="KW-0597">Phosphoprotein</keyword>
<feature type="transmembrane region" description="Helical" evidence="14">
    <location>
        <begin position="1118"/>
        <end position="1136"/>
    </location>
</feature>
<evidence type="ECO:0000256" key="14">
    <source>
        <dbReference type="RuleBase" id="RU362082"/>
    </source>
</evidence>
<feature type="transmembrane region" description="Helical" evidence="14">
    <location>
        <begin position="1224"/>
        <end position="1244"/>
    </location>
</feature>
<evidence type="ECO:0000256" key="8">
    <source>
        <dbReference type="ARBA" id="ARBA00022840"/>
    </source>
</evidence>
<dbReference type="GO" id="GO:0140358">
    <property type="term" value="F:P-type transmembrane transporter activity"/>
    <property type="evidence" value="ECO:0007669"/>
    <property type="project" value="InterPro"/>
</dbReference>
<reference evidence="19" key="1">
    <citation type="submission" date="2023-11" db="UniProtKB">
        <authorList>
            <consortium name="WormBaseParasite"/>
        </authorList>
    </citation>
    <scope>IDENTIFICATION</scope>
</reference>
<dbReference type="GO" id="GO:0031902">
    <property type="term" value="C:late endosome membrane"/>
    <property type="evidence" value="ECO:0007669"/>
    <property type="project" value="UniProtKB-SubCell"/>
</dbReference>
<dbReference type="InterPro" id="IPR018303">
    <property type="entry name" value="ATPase_P-typ_P_site"/>
</dbReference>
<keyword evidence="6 14" id="KW-0547">Nucleotide-binding</keyword>
<feature type="region of interest" description="Disordered" evidence="15">
    <location>
        <begin position="866"/>
        <end position="909"/>
    </location>
</feature>
<evidence type="ECO:0000256" key="1">
    <source>
        <dbReference type="ARBA" id="ARBA00004107"/>
    </source>
</evidence>
<dbReference type="SUPFAM" id="SSF81653">
    <property type="entry name" value="Calcium ATPase, transduction domain A"/>
    <property type="match status" value="1"/>
</dbReference>
<dbReference type="PANTHER" id="PTHR45630">
    <property type="entry name" value="CATION-TRANSPORTING ATPASE-RELATED"/>
    <property type="match status" value="1"/>
</dbReference>
<dbReference type="PRINTS" id="PR00119">
    <property type="entry name" value="CATATPASE"/>
</dbReference>
<dbReference type="Gene3D" id="2.70.150.10">
    <property type="entry name" value="Calcium-transporting ATPase, cytoplasmic transduction domain A"/>
    <property type="match status" value="1"/>
</dbReference>
<evidence type="ECO:0000256" key="5">
    <source>
        <dbReference type="ARBA" id="ARBA00022723"/>
    </source>
</evidence>
<evidence type="ECO:0000256" key="2">
    <source>
        <dbReference type="ARBA" id="ARBA00006000"/>
    </source>
</evidence>
<feature type="compositionally biased region" description="Polar residues" evidence="15">
    <location>
        <begin position="1526"/>
        <end position="1541"/>
    </location>
</feature>
<feature type="compositionally biased region" description="Polar residues" evidence="15">
    <location>
        <begin position="883"/>
        <end position="902"/>
    </location>
</feature>
<keyword evidence="4 14" id="KW-0812">Transmembrane</keyword>
<dbReference type="Pfam" id="PF00122">
    <property type="entry name" value="E1-E2_ATPase"/>
    <property type="match status" value="1"/>
</dbReference>
<dbReference type="Pfam" id="PF12409">
    <property type="entry name" value="P5-ATPase"/>
    <property type="match status" value="1"/>
</dbReference>
<dbReference type="GO" id="GO:0005524">
    <property type="term" value="F:ATP binding"/>
    <property type="evidence" value="ECO:0007669"/>
    <property type="project" value="UniProtKB-UniRule"/>
</dbReference>
<dbReference type="SUPFAM" id="SSF81665">
    <property type="entry name" value="Calcium ATPase, transmembrane domain M"/>
    <property type="match status" value="1"/>
</dbReference>
<dbReference type="InterPro" id="IPR023214">
    <property type="entry name" value="HAD_sf"/>
</dbReference>
<evidence type="ECO:0000256" key="9">
    <source>
        <dbReference type="ARBA" id="ARBA00022842"/>
    </source>
</evidence>
<evidence type="ECO:0000256" key="11">
    <source>
        <dbReference type="ARBA" id="ARBA00022989"/>
    </source>
</evidence>
<keyword evidence="9 14" id="KW-0460">Magnesium</keyword>
<feature type="transmembrane region" description="Helical" evidence="14">
    <location>
        <begin position="1177"/>
        <end position="1204"/>
    </location>
</feature>
<feature type="transmembrane region" description="Helical" evidence="14">
    <location>
        <begin position="1256"/>
        <end position="1275"/>
    </location>
</feature>
<dbReference type="GO" id="GO:0019829">
    <property type="term" value="F:ATPase-coupled monoatomic cation transmembrane transporter activity"/>
    <property type="evidence" value="ECO:0007669"/>
    <property type="project" value="UniProtKB-UniRule"/>
</dbReference>
<dbReference type="Gene3D" id="3.40.1110.10">
    <property type="entry name" value="Calcium-transporting ATPase, cytoplasmic domain N"/>
    <property type="match status" value="1"/>
</dbReference>
<organism evidence="18 19">
    <name type="scientific">Schistosoma margrebowiei</name>
    <dbReference type="NCBI Taxonomy" id="48269"/>
    <lineage>
        <taxon>Eukaryota</taxon>
        <taxon>Metazoa</taxon>
        <taxon>Spiralia</taxon>
        <taxon>Lophotrochozoa</taxon>
        <taxon>Platyhelminthes</taxon>
        <taxon>Trematoda</taxon>
        <taxon>Digenea</taxon>
        <taxon>Strigeidida</taxon>
        <taxon>Schistosomatoidea</taxon>
        <taxon>Schistosomatidae</taxon>
        <taxon>Schistosoma</taxon>
    </lineage>
</organism>
<feature type="transmembrane region" description="Helical" evidence="14">
    <location>
        <begin position="414"/>
        <end position="434"/>
    </location>
</feature>
<feature type="domain" description="P-type ATPase A" evidence="16">
    <location>
        <begin position="275"/>
        <end position="397"/>
    </location>
</feature>
<evidence type="ECO:0000256" key="15">
    <source>
        <dbReference type="SAM" id="MobiDB-lite"/>
    </source>
</evidence>
<feature type="region of interest" description="Disordered" evidence="15">
    <location>
        <begin position="1460"/>
        <end position="1541"/>
    </location>
</feature>
<dbReference type="InterPro" id="IPR036412">
    <property type="entry name" value="HAD-like_sf"/>
</dbReference>
<feature type="transmembrane region" description="Helical" evidence="14">
    <location>
        <begin position="446"/>
        <end position="470"/>
    </location>
</feature>
<evidence type="ECO:0000259" key="16">
    <source>
        <dbReference type="Pfam" id="PF00122"/>
    </source>
</evidence>
<dbReference type="PANTHER" id="PTHR45630:SF8">
    <property type="entry name" value="CATION-TRANSPORTING ATPASE"/>
    <property type="match status" value="1"/>
</dbReference>
<comment type="subcellular location">
    <subcellularLocation>
        <location evidence="1">Late endosome membrane</location>
        <topology evidence="1">Multi-pass membrane protein</topology>
    </subcellularLocation>
    <subcellularLocation>
        <location evidence="14">Membrane</location>
        <topology evidence="14">Multi-pass membrane protein</topology>
    </subcellularLocation>
</comment>
<feature type="transmembrane region" description="Helical" evidence="14">
    <location>
        <begin position="55"/>
        <end position="74"/>
    </location>
</feature>
<evidence type="ECO:0000256" key="6">
    <source>
        <dbReference type="ARBA" id="ARBA00022741"/>
    </source>
</evidence>
<dbReference type="SUPFAM" id="SSF56784">
    <property type="entry name" value="HAD-like"/>
    <property type="match status" value="1"/>
</dbReference>
<dbReference type="InterPro" id="IPR006544">
    <property type="entry name" value="P-type_TPase_V"/>
</dbReference>
<dbReference type="InterPro" id="IPR023298">
    <property type="entry name" value="ATPase_P-typ_TM_dom_sf"/>
</dbReference>
<keyword evidence="11 14" id="KW-1133">Transmembrane helix</keyword>